<dbReference type="Pfam" id="PF00041">
    <property type="entry name" value="fn3"/>
    <property type="match status" value="12"/>
</dbReference>
<feature type="signal peptide" evidence="12">
    <location>
        <begin position="1"/>
        <end position="23"/>
    </location>
</feature>
<evidence type="ECO:0000256" key="1">
    <source>
        <dbReference type="ARBA" id="ARBA00004498"/>
    </source>
</evidence>
<evidence type="ECO:0000256" key="7">
    <source>
        <dbReference type="ARBA" id="ARBA00023157"/>
    </source>
</evidence>
<evidence type="ECO:0000256" key="11">
    <source>
        <dbReference type="SAM" id="MobiDB-lite"/>
    </source>
</evidence>
<feature type="domain" description="Fibronectin type-III" evidence="14">
    <location>
        <begin position="879"/>
        <end position="970"/>
    </location>
</feature>
<proteinExistence type="inferred from homology"/>
<dbReference type="Gene3D" id="2.60.40.10">
    <property type="entry name" value="Immunoglobulins"/>
    <property type="match status" value="13"/>
</dbReference>
<dbReference type="Proteomes" id="UP000694388">
    <property type="component" value="Unplaced"/>
</dbReference>
<keyword evidence="2" id="KW-0964">Secreted</keyword>
<dbReference type="SMART" id="SM00210">
    <property type="entry name" value="TSPN"/>
    <property type="match status" value="1"/>
</dbReference>
<dbReference type="InterPro" id="IPR013783">
    <property type="entry name" value="Ig-like_fold"/>
</dbReference>
<feature type="domain" description="Fibronectin type-III" evidence="14">
    <location>
        <begin position="1061"/>
        <end position="1152"/>
    </location>
</feature>
<dbReference type="InterPro" id="IPR013320">
    <property type="entry name" value="ConA-like_dom_sf"/>
</dbReference>
<keyword evidence="6" id="KW-0176">Collagen</keyword>
<reference evidence="15" key="1">
    <citation type="submission" date="2025-08" db="UniProtKB">
        <authorList>
            <consortium name="Ensembl"/>
        </authorList>
    </citation>
    <scope>IDENTIFICATION</scope>
</reference>
<dbReference type="SUPFAM" id="SSF49265">
    <property type="entry name" value="Fibronectin type III"/>
    <property type="match status" value="9"/>
</dbReference>
<dbReference type="InterPro" id="IPR050525">
    <property type="entry name" value="ECM_Assembly_Org"/>
</dbReference>
<feature type="domain" description="Fibronectin type-III" evidence="14">
    <location>
        <begin position="1650"/>
        <end position="1738"/>
    </location>
</feature>
<dbReference type="SMART" id="SM00060">
    <property type="entry name" value="FN3"/>
    <property type="match status" value="12"/>
</dbReference>
<keyword evidence="12" id="KW-0732">Signal</keyword>
<feature type="domain" description="Fibronectin type-III" evidence="14">
    <location>
        <begin position="1454"/>
        <end position="1544"/>
    </location>
</feature>
<feature type="domain" description="Fibronectin type-III" evidence="14">
    <location>
        <begin position="687"/>
        <end position="779"/>
    </location>
</feature>
<keyword evidence="16" id="KW-1185">Reference proteome</keyword>
<evidence type="ECO:0000313" key="16">
    <source>
        <dbReference type="Proteomes" id="UP000694388"/>
    </source>
</evidence>
<name>A0A8C4NME6_EPTBU</name>
<dbReference type="PANTHER" id="PTHR24020">
    <property type="entry name" value="COLLAGEN ALPHA"/>
    <property type="match status" value="1"/>
</dbReference>
<protein>
    <submittedName>
        <fullName evidence="15">Collagen type XII alpha 1 chain</fullName>
    </submittedName>
</protein>
<evidence type="ECO:0000256" key="2">
    <source>
        <dbReference type="ARBA" id="ARBA00022525"/>
    </source>
</evidence>
<evidence type="ECO:0000313" key="15">
    <source>
        <dbReference type="Ensembl" id="ENSEBUP00000007279.1"/>
    </source>
</evidence>
<feature type="domain" description="Fibronectin type-III" evidence="14">
    <location>
        <begin position="1546"/>
        <end position="1640"/>
    </location>
</feature>
<dbReference type="FunFam" id="3.40.50.410:FF:000001">
    <property type="entry name" value="Collagen, type XII, alpha 1"/>
    <property type="match status" value="1"/>
</dbReference>
<sequence length="2301" mass="252544">MYPSSLSVLLITILLFVAPPAHLRFRVLNGSSVHVSWKMPEEDILGYRITVIPSTGGPAWEKVLRNDVTEMVVGELKMDVKYLVNLVSYNAQQESAPVVGEIISKFGYSFHHALNSSSPSQACADSVEADVIFVVPGDAAIPKSISRRLRHFLVALASALPIYRSGTRIAVMQYTSSAETEIPLVHYTDEQTLEDAIKAMPIMPGVQTNVGEKSCFLHQAGPRVGAARAAVVFMAGPSWDPIVESAKELQKAGIEVFAVGTEDNLTLTIVFALPRLHTSLPMFACLLLSRSEYIKCNTYLHYLCKVEALFTPPRDVQLLHVTSHSMRVVWHAPEGSIATGYRVSATPKGAGQAKEINIGPTKTTAVVWDLEPETEYEIKVFSLFGAAQSVPVVNTDTTKSTKVTVECTSYEDIRADVLFLVDGSYSIGLDNFSKVRAFLRTLASTFHVGTDHVRLGLVQYSREPHLEFSLTKYTDRDAVLRAIAAFPYRGGSTNTGRAMTYVHSRVLTERAGARLDVPQVRNGTNLRIRTIMYAERAELEAIATPPSNTHVYTVEDFDAFEHISAKLAETICLRIEQEMEERRQPRYFPPKASLHLDLLTSEVTTNSFRATWVPGRKDVLAYWLRWAPVGGVTTQARKSTLSGNHTTTVITGLRPGTRYTIKVFAMYEDGESIPLEGEETTLGVQGSPQDLQVLEETQTSFRVSWLPAPGDVAAYELRFVPAEGGLPGGATATGHDTSTLLTNLMPGSRYLLRVWARYSGGDGPPLDGQGTTLHETGPPQDLTLTDVSVSSIRASWKAAPGPVQRYTIRYWPENVSSDDEDGSGEHEVGSTVVLGKVTTTSLQNLKPDTLYHVTVNANYARSDGRPAEAVERTYPEMGAPTNLRTQAMSRSLAVSWKAAPGRPKAYVVRYKSLLSDQDGERRVTGTDTDVVLFRLQPETPYQLSVMAVYHTGQGPTLEGQAVTKGKTIELNGKRWRSTTSFRVTWEAAPGPVVGYRVSHRRKGYRGRPNVLRAPRNGTSVRLRRLQPGTTYDLRVLPMYNDWQGQPRSGKGTEKSRYKMQITQNFRTSEVQSSGFRVMWDGPEAGVQGYLVTYHPNSNKDESRNVTVGPMDNSVVLQGLSASTPYQVNVISIYDEGVSDPLNGSEVTAFPEEAGETFECASTKYADIVILVDGSWSIGRLNFHLVRQFIKSLVQAFDIESGWIRVGLAQYSGDPRNEWDLNKYTTKNETLKAVGNFSYKGGNTLTGRALDFIREHSFMKARKDVAKIGILITDGKSQDDVAEPAQNLRNENVTVFAIGVKNADENELKLIASEPLEDHIYIVADFSGMSSIVGSLTQMLYTRVVLPPHSPRDLRTSDITTHSFRVSWSPATGSVDRYRVTYHPASESKANALSVSQHQYPSTFTPLMVVDKSTTAVVLPQLNAKTQYSVYVTAESSSGSSQPLTGHATTLPLAGPRHLRFSGITHSGFKASWDAAPGPVSRYRIVYSPKGSRDSKTTILPGNSRSYTIKNLDQKILYSVELTAIYPDESESNPSIKAEEWTSPRSGPRNLVTSDEHINGFRVSWDHAIGNVHQYRIVYAPQSGSSPPQMVTTSGQSSTVVLHSLLPDTPYRVSVHSLYSFGEGGSLSGTGRTCEFHTFLFYTNVFLQLLSPRNLHVSDEKHTRFRVDWDRVPMPTQGYKVVYQPLDGGRLMETFVGDVGHAVLHRLTPGTRYKVSVFAVYPSGMSEPLVGIGTTGKSGTIMLLFNCSALLILLHTFMIFPGGYPREVSLSGRDSKYCVPNLYPDTHYSFSLTPQTAQAKGSPSSTTQHTSECAQGSIMWTCSPAECRNAKADIVFLVDGSWSIGEPDFQKVIQFLYSTVGAFDKIGPDGTQVGIAQFSHNSRTEFYLNKHLDKEKLLNSILSIRFKGGNTNTGRKLFKEEVGLRKNLPKVLVMLTDGRSLDDAQEIASNVRTSGVTVFVIGLMDVDFAELAAIASQPVARHLFFVENSTIFITSNAHPLSLKGFNMMEAFGLTSMLHGTVNAVSMEPGTFNSFDSFKIHHDAIMVQPTKNIHPEGLHPDYTISLLFRLLPDSNLKPFALWQVMDVAGKPQRGIALDSKYRLMFGALLTIILYLFLKAWKRGFQLQMFEIVCSVGWPSRDKCCELPSLFNHYNNLLNNVPHKNTAKHSVTGPPGPPGPAGSAGRPGVPGRAGPPGFPGSPGVMGAMGPKGIGFQLSTHLQNQSFHFPFAAGIAGKSVTGSTGRPGHMGPRGSPGLPGSSGKRGLPGQRGYCDSSQCNMIYTGIRGKPREGTCMGPNSTTFCM</sequence>
<dbReference type="InterPro" id="IPR003961">
    <property type="entry name" value="FN3_dom"/>
</dbReference>
<evidence type="ECO:0000256" key="6">
    <source>
        <dbReference type="ARBA" id="ARBA00023119"/>
    </source>
</evidence>
<organism evidence="15 16">
    <name type="scientific">Eptatretus burgeri</name>
    <name type="common">Inshore hagfish</name>
    <dbReference type="NCBI Taxonomy" id="7764"/>
    <lineage>
        <taxon>Eukaryota</taxon>
        <taxon>Metazoa</taxon>
        <taxon>Chordata</taxon>
        <taxon>Craniata</taxon>
        <taxon>Vertebrata</taxon>
        <taxon>Cyclostomata</taxon>
        <taxon>Myxini</taxon>
        <taxon>Myxiniformes</taxon>
        <taxon>Myxinidae</taxon>
        <taxon>Eptatretinae</taxon>
        <taxon>Eptatretus</taxon>
    </lineage>
</organism>
<keyword evidence="3" id="KW-0272">Extracellular matrix</keyword>
<dbReference type="SMART" id="SM00327">
    <property type="entry name" value="VWA"/>
    <property type="match status" value="4"/>
</dbReference>
<feature type="domain" description="VWFA" evidence="13">
    <location>
        <begin position="416"/>
        <end position="520"/>
    </location>
</feature>
<dbReference type="Pfam" id="PF00092">
    <property type="entry name" value="VWA"/>
    <property type="match status" value="4"/>
</dbReference>
<reference evidence="15" key="2">
    <citation type="submission" date="2025-09" db="UniProtKB">
        <authorList>
            <consortium name="Ensembl"/>
        </authorList>
    </citation>
    <scope>IDENTIFICATION</scope>
</reference>
<dbReference type="InterPro" id="IPR036465">
    <property type="entry name" value="vWFA_dom_sf"/>
</dbReference>
<dbReference type="PROSITE" id="PS50234">
    <property type="entry name" value="VWFA"/>
    <property type="match status" value="4"/>
</dbReference>
<comment type="subcellular location">
    <subcellularLocation>
        <location evidence="1">Secreted</location>
        <location evidence="1">Extracellular space</location>
        <location evidence="1">Extracellular matrix</location>
    </subcellularLocation>
</comment>
<dbReference type="Gene3D" id="3.40.50.410">
    <property type="entry name" value="von Willebrand factor, type A domain"/>
    <property type="match status" value="4"/>
</dbReference>
<dbReference type="GO" id="GO:0005581">
    <property type="term" value="C:collagen trimer"/>
    <property type="evidence" value="ECO:0007669"/>
    <property type="project" value="UniProtKB-KW"/>
</dbReference>
<dbReference type="SUPFAM" id="SSF53300">
    <property type="entry name" value="vWA-like"/>
    <property type="match status" value="4"/>
</dbReference>
<feature type="domain" description="Fibronectin type-III" evidence="14">
    <location>
        <begin position="1349"/>
        <end position="1453"/>
    </location>
</feature>
<dbReference type="FunFam" id="2.60.40.10:FF:000121">
    <property type="entry name" value="Collagen type XII alpha 1 chain"/>
    <property type="match status" value="1"/>
</dbReference>
<feature type="compositionally biased region" description="Low complexity" evidence="11">
    <location>
        <begin position="2248"/>
        <end position="2264"/>
    </location>
</feature>
<evidence type="ECO:0000256" key="8">
    <source>
        <dbReference type="ARBA" id="ARBA00023180"/>
    </source>
</evidence>
<dbReference type="SUPFAM" id="SSF49899">
    <property type="entry name" value="Concanavalin A-like lectins/glucanases"/>
    <property type="match status" value="1"/>
</dbReference>
<dbReference type="PRINTS" id="PR00453">
    <property type="entry name" value="VWFADOMAIN"/>
</dbReference>
<keyword evidence="7" id="KW-1015">Disulfide bond</keyword>
<feature type="region of interest" description="Disordered" evidence="11">
    <location>
        <begin position="2162"/>
        <end position="2202"/>
    </location>
</feature>
<dbReference type="Gene3D" id="2.60.120.200">
    <property type="match status" value="1"/>
</dbReference>
<feature type="domain" description="VWFA" evidence="13">
    <location>
        <begin position="1166"/>
        <end position="1335"/>
    </location>
</feature>
<keyword evidence="9" id="KW-0379">Hydroxylation</keyword>
<evidence type="ECO:0000256" key="10">
    <source>
        <dbReference type="ARBA" id="ARBA00049648"/>
    </source>
</evidence>
<dbReference type="CDD" id="cd00063">
    <property type="entry name" value="FN3"/>
    <property type="match status" value="12"/>
</dbReference>
<dbReference type="PANTHER" id="PTHR24020:SF84">
    <property type="entry name" value="VWFA DOMAIN-CONTAINING PROTEIN"/>
    <property type="match status" value="1"/>
</dbReference>
<feature type="domain" description="VWFA" evidence="13">
    <location>
        <begin position="130"/>
        <end position="276"/>
    </location>
</feature>
<dbReference type="CDD" id="cd01482">
    <property type="entry name" value="vWA_collagen_alphaI-XII-like"/>
    <property type="match status" value="1"/>
</dbReference>
<dbReference type="PROSITE" id="PS50853">
    <property type="entry name" value="FN3"/>
    <property type="match status" value="11"/>
</dbReference>
<dbReference type="InterPro" id="IPR036116">
    <property type="entry name" value="FN3_sf"/>
</dbReference>
<feature type="compositionally biased region" description="Low complexity" evidence="11">
    <location>
        <begin position="2178"/>
        <end position="2189"/>
    </location>
</feature>
<keyword evidence="5" id="KW-0130">Cell adhesion</keyword>
<evidence type="ECO:0000256" key="3">
    <source>
        <dbReference type="ARBA" id="ARBA00022530"/>
    </source>
</evidence>
<evidence type="ECO:0000256" key="5">
    <source>
        <dbReference type="ARBA" id="ARBA00022889"/>
    </source>
</evidence>
<dbReference type="GO" id="GO:0007155">
    <property type="term" value="P:cell adhesion"/>
    <property type="evidence" value="ECO:0007669"/>
    <property type="project" value="UniProtKB-KW"/>
</dbReference>
<feature type="domain" description="Fibronectin type-III" evidence="14">
    <location>
        <begin position="312"/>
        <end position="404"/>
    </location>
</feature>
<feature type="domain" description="Fibronectin type-III" evidence="14">
    <location>
        <begin position="590"/>
        <end position="685"/>
    </location>
</feature>
<dbReference type="FunFam" id="2.60.40.10:FF:000018">
    <property type="entry name" value="collagen alpha-1(XII) chain isoform X1"/>
    <property type="match status" value="1"/>
</dbReference>
<dbReference type="InterPro" id="IPR048287">
    <property type="entry name" value="TSPN-like_N"/>
</dbReference>
<feature type="chain" id="PRO_5034480351" evidence="12">
    <location>
        <begin position="24"/>
        <end position="2301"/>
    </location>
</feature>
<feature type="region of interest" description="Disordered" evidence="11">
    <location>
        <begin position="2234"/>
        <end position="2266"/>
    </location>
</feature>
<evidence type="ECO:0000256" key="9">
    <source>
        <dbReference type="ARBA" id="ARBA00023278"/>
    </source>
</evidence>
<dbReference type="Ensembl" id="ENSEBUT00000007756.1">
    <property type="protein sequence ID" value="ENSEBUP00000007279.1"/>
    <property type="gene ID" value="ENSEBUG00000004710.1"/>
</dbReference>
<evidence type="ECO:0000259" key="13">
    <source>
        <dbReference type="PROSITE" id="PS50234"/>
    </source>
</evidence>
<feature type="domain" description="Fibronectin type-III" evidence="14">
    <location>
        <begin position="19"/>
        <end position="109"/>
    </location>
</feature>
<feature type="domain" description="VWFA" evidence="13">
    <location>
        <begin position="1832"/>
        <end position="1999"/>
    </location>
</feature>
<comment type="similarity">
    <text evidence="10">Belongs to the fibril-associated collagens with interrupted helices (FACIT) family.</text>
</comment>
<evidence type="ECO:0000259" key="14">
    <source>
        <dbReference type="PROSITE" id="PS50853"/>
    </source>
</evidence>
<feature type="domain" description="Fibronectin type-III" evidence="14">
    <location>
        <begin position="780"/>
        <end position="877"/>
    </location>
</feature>
<dbReference type="InterPro" id="IPR002035">
    <property type="entry name" value="VWF_A"/>
</dbReference>
<accession>A0A8C4NME6</accession>
<dbReference type="GeneTree" id="ENSGT00940000154923"/>
<evidence type="ECO:0000256" key="4">
    <source>
        <dbReference type="ARBA" id="ARBA00022737"/>
    </source>
</evidence>
<keyword evidence="4" id="KW-0677">Repeat</keyword>
<keyword evidence="8" id="KW-0325">Glycoprotein</keyword>
<evidence type="ECO:0000256" key="12">
    <source>
        <dbReference type="SAM" id="SignalP"/>
    </source>
</evidence>